<dbReference type="AlphaFoldDB" id="A0A6J4KK74"/>
<accession>A0A6J4KK74</accession>
<evidence type="ECO:0000313" key="1">
    <source>
        <dbReference type="EMBL" id="CAA9308399.1"/>
    </source>
</evidence>
<proteinExistence type="predicted"/>
<sequence>RTAVVDWRVDRPETRDPALFFDAPHYREPVARLIERDIAEALRRLH</sequence>
<name>A0A6J4KK74_9HYPH</name>
<organism evidence="1">
    <name type="scientific">uncultured Microvirga sp</name>
    <dbReference type="NCBI Taxonomy" id="412392"/>
    <lineage>
        <taxon>Bacteria</taxon>
        <taxon>Pseudomonadati</taxon>
        <taxon>Pseudomonadota</taxon>
        <taxon>Alphaproteobacteria</taxon>
        <taxon>Hyphomicrobiales</taxon>
        <taxon>Methylobacteriaceae</taxon>
        <taxon>Microvirga</taxon>
        <taxon>environmental samples</taxon>
    </lineage>
</organism>
<gene>
    <name evidence="1" type="ORF">AVDCRST_MAG90-285</name>
</gene>
<feature type="non-terminal residue" evidence="1">
    <location>
        <position position="1"/>
    </location>
</feature>
<protein>
    <submittedName>
        <fullName evidence="1">Uncharacterized protein</fullName>
    </submittedName>
</protein>
<dbReference type="EMBL" id="CADCUC010000055">
    <property type="protein sequence ID" value="CAA9308399.1"/>
    <property type="molecule type" value="Genomic_DNA"/>
</dbReference>
<reference evidence="1" key="1">
    <citation type="submission" date="2020-02" db="EMBL/GenBank/DDBJ databases">
        <authorList>
            <person name="Meier V. D."/>
        </authorList>
    </citation>
    <scope>NUCLEOTIDE SEQUENCE</scope>
    <source>
        <strain evidence="1">AVDCRST_MAG90</strain>
    </source>
</reference>